<reference evidence="2 3" key="1">
    <citation type="submission" date="2016-10" db="EMBL/GenBank/DDBJ databases">
        <title>Description of Gloeomargarita lithophora gen. nov., sp. nov., a thylakoid-bearing basal-branching cyanobacterium with intracellular carbonates, and proposal for Gloeomargaritales ord. nov.</title>
        <authorList>
            <person name="Moreira D."/>
            <person name="Tavera R."/>
            <person name="Benzerara K."/>
            <person name="Skouri-Panet F."/>
            <person name="Couradeau E."/>
            <person name="Gerard E."/>
            <person name="Loussert C."/>
            <person name="Novelo E."/>
            <person name="Zivanovic Y."/>
            <person name="Lopez-Garcia P."/>
        </authorList>
    </citation>
    <scope>NUCLEOTIDE SEQUENCE [LARGE SCALE GENOMIC DNA]</scope>
    <source>
        <strain evidence="2 3">D10</strain>
    </source>
</reference>
<dbReference type="KEGG" id="glt:GlitD10_2910"/>
<keyword evidence="1" id="KW-0472">Membrane</keyword>
<dbReference type="AlphaFoldDB" id="A0A1J0AH59"/>
<proteinExistence type="predicted"/>
<gene>
    <name evidence="2" type="ORF">GlitD10_2910</name>
</gene>
<evidence type="ECO:0000313" key="2">
    <source>
        <dbReference type="EMBL" id="APB35255.1"/>
    </source>
</evidence>
<organism evidence="2 3">
    <name type="scientific">Gloeomargarita lithophora Alchichica-D10</name>
    <dbReference type="NCBI Taxonomy" id="1188229"/>
    <lineage>
        <taxon>Bacteria</taxon>
        <taxon>Bacillati</taxon>
        <taxon>Cyanobacteriota</taxon>
        <taxon>Cyanophyceae</taxon>
        <taxon>Gloeomargaritales</taxon>
        <taxon>Gloeomargaritaceae</taxon>
        <taxon>Gloeomargarita</taxon>
    </lineage>
</organism>
<feature type="transmembrane region" description="Helical" evidence="1">
    <location>
        <begin position="29"/>
        <end position="46"/>
    </location>
</feature>
<evidence type="ECO:0000313" key="3">
    <source>
        <dbReference type="Proteomes" id="UP000180235"/>
    </source>
</evidence>
<accession>A0A1J0AH59</accession>
<keyword evidence="1" id="KW-1133">Transmembrane helix</keyword>
<keyword evidence="1" id="KW-0812">Transmembrane</keyword>
<dbReference type="Proteomes" id="UP000180235">
    <property type="component" value="Chromosome"/>
</dbReference>
<protein>
    <submittedName>
        <fullName evidence="2">Uncharacterized protein</fullName>
    </submittedName>
</protein>
<sequence>MYYFGLTSLIVSWPIAEFLHLDLGASTPYQYAFIFGVMGGIWGTYFNRSITLELTSDQPEKLLVNLENKLNEMGFTQSQQQEMIRIYTPRSLQALFMGKIRVLVQKKQVRIVGRAVHIRALQKHF</sequence>
<evidence type="ECO:0000256" key="1">
    <source>
        <dbReference type="SAM" id="Phobius"/>
    </source>
</evidence>
<dbReference type="STRING" id="1188229.GlitD10_2910"/>
<name>A0A1J0AH59_9CYAN</name>
<keyword evidence="3" id="KW-1185">Reference proteome</keyword>
<dbReference type="EMBL" id="CP017675">
    <property type="protein sequence ID" value="APB35255.1"/>
    <property type="molecule type" value="Genomic_DNA"/>
</dbReference>